<dbReference type="PROSITE" id="PS51455">
    <property type="entry name" value="PIPK"/>
    <property type="match status" value="1"/>
</dbReference>
<reference evidence="5" key="1">
    <citation type="submission" date="2022-11" db="UniProtKB">
        <authorList>
            <consortium name="WormBaseParasite"/>
        </authorList>
    </citation>
    <scope>IDENTIFICATION</scope>
</reference>
<dbReference type="InterPro" id="IPR023610">
    <property type="entry name" value="PInositol-4/5-P-5/4-kinase"/>
</dbReference>
<dbReference type="GO" id="GO:0016309">
    <property type="term" value="F:1-phosphatidylinositol-5-phosphate 4-kinase activity"/>
    <property type="evidence" value="ECO:0007669"/>
    <property type="project" value="TreeGrafter"/>
</dbReference>
<evidence type="ECO:0000259" key="3">
    <source>
        <dbReference type="PROSITE" id="PS51455"/>
    </source>
</evidence>
<keyword evidence="1" id="KW-0808">Transferase</keyword>
<dbReference type="GO" id="GO:0005886">
    <property type="term" value="C:plasma membrane"/>
    <property type="evidence" value="ECO:0007669"/>
    <property type="project" value="TreeGrafter"/>
</dbReference>
<evidence type="ECO:0000313" key="5">
    <source>
        <dbReference type="WBParaSite" id="Gr19_v10_g17133.t1"/>
    </source>
</evidence>
<dbReference type="GO" id="GO:0005524">
    <property type="term" value="F:ATP binding"/>
    <property type="evidence" value="ECO:0007669"/>
    <property type="project" value="UniProtKB-UniRule"/>
</dbReference>
<dbReference type="PANTHER" id="PTHR23086">
    <property type="entry name" value="PHOSPHATIDYLINOSITOL-4-PHOSPHATE 5-KINASE"/>
    <property type="match status" value="1"/>
</dbReference>
<proteinExistence type="predicted"/>
<keyword evidence="1" id="KW-0547">Nucleotide-binding</keyword>
<keyword evidence="1" id="KW-0418">Kinase</keyword>
<evidence type="ECO:0000313" key="4">
    <source>
        <dbReference type="Proteomes" id="UP000887572"/>
    </source>
</evidence>
<dbReference type="AlphaFoldDB" id="A0A914HH65"/>
<feature type="region of interest" description="Disordered" evidence="2">
    <location>
        <begin position="159"/>
        <end position="187"/>
    </location>
</feature>
<accession>A0A914HH65</accession>
<protein>
    <submittedName>
        <fullName evidence="5">PIPK domain-containing protein</fullName>
    </submittedName>
</protein>
<dbReference type="Gene3D" id="3.30.810.10">
    <property type="entry name" value="2-Layer Sandwich"/>
    <property type="match status" value="2"/>
</dbReference>
<dbReference type="InterPro" id="IPR027483">
    <property type="entry name" value="PInositol-4-P-4/5-kinase_C_sf"/>
</dbReference>
<sequence>MLVMRNIFGGKYDIHKKYDLKGSTVQRQASEKEKSKELPTLKDNDFLVEKYKLLLPTDAKAQLMAMLKSDTEFLTRLHLMDYSLLVGIHDIELDREQQQQREERTAASSPPQQTEMVAVVCGGGGPTPSAIVTAPPPLTNTSTPTTTTASEMATMLAKLHQQQGSDVDSGGEGGGRASPPDSPIPSASAFTTTLAASGGLNLDDEFFAIPSSEEFPRKLLYFIGLVDILTYYGVKKRTETAAKTVKYGSGAENISTVKPEQYAKRLLEFVNRNVVCPPQNSTTDVLPTLSNADPPQSNRQIDRTEVMITSTVTDHMAMITEPMTTTNECGITDT</sequence>
<dbReference type="Proteomes" id="UP000887572">
    <property type="component" value="Unplaced"/>
</dbReference>
<dbReference type="GO" id="GO:0046854">
    <property type="term" value="P:phosphatidylinositol phosphate biosynthetic process"/>
    <property type="evidence" value="ECO:0007669"/>
    <property type="project" value="TreeGrafter"/>
</dbReference>
<dbReference type="GO" id="GO:0016308">
    <property type="term" value="F:1-phosphatidylinositol-4-phosphate 5-kinase activity"/>
    <property type="evidence" value="ECO:0007669"/>
    <property type="project" value="TreeGrafter"/>
</dbReference>
<dbReference type="WBParaSite" id="Gr19_v10_g17133.t1">
    <property type="protein sequence ID" value="Gr19_v10_g17133.t1"/>
    <property type="gene ID" value="Gr19_v10_g17133"/>
</dbReference>
<name>A0A914HH65_GLORO</name>
<keyword evidence="1" id="KW-0067">ATP-binding</keyword>
<organism evidence="4 5">
    <name type="scientific">Globodera rostochiensis</name>
    <name type="common">Golden nematode worm</name>
    <name type="synonym">Heterodera rostochiensis</name>
    <dbReference type="NCBI Taxonomy" id="31243"/>
    <lineage>
        <taxon>Eukaryota</taxon>
        <taxon>Metazoa</taxon>
        <taxon>Ecdysozoa</taxon>
        <taxon>Nematoda</taxon>
        <taxon>Chromadorea</taxon>
        <taxon>Rhabditida</taxon>
        <taxon>Tylenchina</taxon>
        <taxon>Tylenchomorpha</taxon>
        <taxon>Tylenchoidea</taxon>
        <taxon>Heteroderidae</taxon>
        <taxon>Heteroderinae</taxon>
        <taxon>Globodera</taxon>
    </lineage>
</organism>
<keyword evidence="4" id="KW-1185">Reference proteome</keyword>
<evidence type="ECO:0000256" key="1">
    <source>
        <dbReference type="PROSITE-ProRule" id="PRU00781"/>
    </source>
</evidence>
<evidence type="ECO:0000256" key="2">
    <source>
        <dbReference type="SAM" id="MobiDB-lite"/>
    </source>
</evidence>
<dbReference type="Pfam" id="PF01504">
    <property type="entry name" value="PIP5K"/>
    <property type="match status" value="1"/>
</dbReference>
<feature type="domain" description="PIPK" evidence="3">
    <location>
        <begin position="1"/>
        <end position="274"/>
    </location>
</feature>
<dbReference type="SUPFAM" id="SSF56104">
    <property type="entry name" value="SAICAR synthase-like"/>
    <property type="match status" value="1"/>
</dbReference>
<feature type="compositionally biased region" description="Low complexity" evidence="2">
    <location>
        <begin position="159"/>
        <end position="168"/>
    </location>
</feature>
<dbReference type="PANTHER" id="PTHR23086:SF8">
    <property type="entry name" value="PHOSPHATIDYLINOSITOL 5-PHOSPHATE 4-KINASE, ISOFORM A"/>
    <property type="match status" value="1"/>
</dbReference>
<dbReference type="SMART" id="SM00330">
    <property type="entry name" value="PIPKc"/>
    <property type="match status" value="1"/>
</dbReference>
<dbReference type="InterPro" id="IPR002498">
    <property type="entry name" value="PInositol-4-P-4/5-kinase_core"/>
</dbReference>